<evidence type="ECO:0000313" key="2">
    <source>
        <dbReference type="Proteomes" id="UP000070133"/>
    </source>
</evidence>
<organism evidence="1 2">
    <name type="scientific">Pseudocercospora eumusae</name>
    <dbReference type="NCBI Taxonomy" id="321146"/>
    <lineage>
        <taxon>Eukaryota</taxon>
        <taxon>Fungi</taxon>
        <taxon>Dikarya</taxon>
        <taxon>Ascomycota</taxon>
        <taxon>Pezizomycotina</taxon>
        <taxon>Dothideomycetes</taxon>
        <taxon>Dothideomycetidae</taxon>
        <taxon>Mycosphaerellales</taxon>
        <taxon>Mycosphaerellaceae</taxon>
        <taxon>Pseudocercospora</taxon>
    </lineage>
</organism>
<proteinExistence type="predicted"/>
<dbReference type="Proteomes" id="UP000070133">
    <property type="component" value="Unassembled WGS sequence"/>
</dbReference>
<accession>A0A139HF63</accession>
<dbReference type="AlphaFoldDB" id="A0A139HF63"/>
<comment type="caution">
    <text evidence="1">The sequence shown here is derived from an EMBL/GenBank/DDBJ whole genome shotgun (WGS) entry which is preliminary data.</text>
</comment>
<reference evidence="1 2" key="1">
    <citation type="submission" date="2015-07" db="EMBL/GenBank/DDBJ databases">
        <title>Comparative genomics of the Sigatoka disease complex on banana suggests a link between parallel evolutionary changes in Pseudocercospora fijiensis and Pseudocercospora eumusae and increased virulence on the banana host.</title>
        <authorList>
            <person name="Chang T.-C."/>
            <person name="Salvucci A."/>
            <person name="Crous P.W."/>
            <person name="Stergiopoulos I."/>
        </authorList>
    </citation>
    <scope>NUCLEOTIDE SEQUENCE [LARGE SCALE GENOMIC DNA]</scope>
    <source>
        <strain evidence="1 2">CBS 114824</strain>
    </source>
</reference>
<name>A0A139HF63_9PEZI</name>
<evidence type="ECO:0000313" key="1">
    <source>
        <dbReference type="EMBL" id="KXT01056.1"/>
    </source>
</evidence>
<dbReference type="EMBL" id="LFZN01000062">
    <property type="protein sequence ID" value="KXT01056.1"/>
    <property type="molecule type" value="Genomic_DNA"/>
</dbReference>
<keyword evidence="2" id="KW-1185">Reference proteome</keyword>
<protein>
    <submittedName>
        <fullName evidence="1">Uncharacterized protein</fullName>
    </submittedName>
</protein>
<sequence length="93" mass="10297">MFRTPPHHGWSTIYRTGIGSEGPLPISAIIWKNRYFKTYTGDFGSCGDGDTTNDDDKGLLNRANNDEEEEDLQGLAASAFKFSSKVRKLATPI</sequence>
<gene>
    <name evidence="1" type="ORF">AC578_4139</name>
</gene>